<dbReference type="EMBL" id="QEKO01000002">
    <property type="protein sequence ID" value="PVY62200.1"/>
    <property type="molecule type" value="Genomic_DNA"/>
</dbReference>
<accession>A0A2U1CMF5</accession>
<keyword evidence="2" id="KW-1185">Reference proteome</keyword>
<sequence length="90" mass="9955">MSIETHALTFIDPDCGKPSFHVNRIPVVGELVLAENFEWLDGVPAMPGEKFVCGGCGRGFVSNVYGYVDYRLTFEENYQPRVGPDEEVAA</sequence>
<reference evidence="1 2" key="1">
    <citation type="submission" date="2018-04" db="EMBL/GenBank/DDBJ databases">
        <title>Genomic Encyclopedia of Type Strains, Phase IV (KMG-IV): sequencing the most valuable type-strain genomes for metagenomic binning, comparative biology and taxonomic classification.</title>
        <authorList>
            <person name="Goeker M."/>
        </authorList>
    </citation>
    <scope>NUCLEOTIDE SEQUENCE [LARGE SCALE GENOMIC DNA]</scope>
    <source>
        <strain evidence="1 2">DSM 10065</strain>
    </source>
</reference>
<evidence type="ECO:0000313" key="1">
    <source>
        <dbReference type="EMBL" id="PVY62200.1"/>
    </source>
</evidence>
<evidence type="ECO:0000313" key="2">
    <source>
        <dbReference type="Proteomes" id="UP000246145"/>
    </source>
</evidence>
<organism evidence="1 2">
    <name type="scientific">Pusillimonas noertemannii</name>
    <dbReference type="NCBI Taxonomy" id="305977"/>
    <lineage>
        <taxon>Bacteria</taxon>
        <taxon>Pseudomonadati</taxon>
        <taxon>Pseudomonadota</taxon>
        <taxon>Betaproteobacteria</taxon>
        <taxon>Burkholderiales</taxon>
        <taxon>Alcaligenaceae</taxon>
        <taxon>Pusillimonas</taxon>
    </lineage>
</organism>
<dbReference type="Proteomes" id="UP000246145">
    <property type="component" value="Unassembled WGS sequence"/>
</dbReference>
<gene>
    <name evidence="1" type="ORF">C7440_1693</name>
</gene>
<protein>
    <submittedName>
        <fullName evidence="1">Uncharacterized protein</fullName>
    </submittedName>
</protein>
<dbReference type="RefSeq" id="WP_116518190.1">
    <property type="nucleotide sequence ID" value="NZ_JACCEX010000002.1"/>
</dbReference>
<dbReference type="OrthoDB" id="9988168at2"/>
<dbReference type="AlphaFoldDB" id="A0A2U1CMF5"/>
<comment type="caution">
    <text evidence="1">The sequence shown here is derived from an EMBL/GenBank/DDBJ whole genome shotgun (WGS) entry which is preliminary data.</text>
</comment>
<name>A0A2U1CMF5_9BURK</name>
<proteinExistence type="predicted"/>